<reference evidence="1" key="1">
    <citation type="submission" date="2006-03" db="EMBL/GenBank/DDBJ databases">
        <title>Complete sequence of Rhodopseudomonas palustris BisB18.</title>
        <authorList>
            <consortium name="US DOE Joint Genome Institute"/>
            <person name="Copeland A."/>
            <person name="Lucas S."/>
            <person name="Lapidus A."/>
            <person name="Barry K."/>
            <person name="Detter J.C."/>
            <person name="Glavina del Rio T."/>
            <person name="Hammon N."/>
            <person name="Israni S."/>
            <person name="Dalin E."/>
            <person name="Tice H."/>
            <person name="Pitluck S."/>
            <person name="Chain P."/>
            <person name="Malfatti S."/>
            <person name="Shin M."/>
            <person name="Vergez L."/>
            <person name="Schmutz J."/>
            <person name="Larimer F."/>
            <person name="Land M."/>
            <person name="Hauser L."/>
            <person name="Pelletier D.A."/>
            <person name="Kyrpides N."/>
            <person name="Anderson I."/>
            <person name="Oda Y."/>
            <person name="Harwood C.S."/>
            <person name="Richardson P."/>
        </authorList>
    </citation>
    <scope>NUCLEOTIDE SEQUENCE [LARGE SCALE GENOMIC DNA]</scope>
    <source>
        <strain evidence="1">BisB18</strain>
    </source>
</reference>
<dbReference type="eggNOG" id="ENOG503186H">
    <property type="taxonomic scope" value="Bacteria"/>
</dbReference>
<dbReference type="HOGENOM" id="CLU_182805_1_0_5"/>
<organism evidence="1">
    <name type="scientific">Rhodopseudomonas palustris (strain BisB18)</name>
    <dbReference type="NCBI Taxonomy" id="316056"/>
    <lineage>
        <taxon>Bacteria</taxon>
        <taxon>Pseudomonadati</taxon>
        <taxon>Pseudomonadota</taxon>
        <taxon>Alphaproteobacteria</taxon>
        <taxon>Hyphomicrobiales</taxon>
        <taxon>Nitrobacteraceae</taxon>
        <taxon>Rhodopseudomonas</taxon>
    </lineage>
</organism>
<proteinExistence type="predicted"/>
<protein>
    <submittedName>
        <fullName evidence="1">Uncharacterized protein</fullName>
    </submittedName>
</protein>
<gene>
    <name evidence="1" type="ordered locus">RPC_1128</name>
</gene>
<dbReference type="KEGG" id="rpc:RPC_1128"/>
<accession>Q21A94</accession>
<dbReference type="AlphaFoldDB" id="Q21A94"/>
<sequence>MSWSAPFSPPILLPGGGELVTLHDARAFLIRLPTDECNTPRWQAALAAVLMVGSDGGPTDFARIGMMHALRSHGKFLNETSRRKRGAARKPAFDE</sequence>
<evidence type="ECO:0000313" key="1">
    <source>
        <dbReference type="EMBL" id="ABD86692.1"/>
    </source>
</evidence>
<dbReference type="EMBL" id="CP000301">
    <property type="protein sequence ID" value="ABD86692.1"/>
    <property type="molecule type" value="Genomic_DNA"/>
</dbReference>
<name>Q21A94_RHOPB</name>